<feature type="domain" description="HTH gntR-type" evidence="5">
    <location>
        <begin position="2"/>
        <end position="70"/>
    </location>
</feature>
<organism evidence="6 7">
    <name type="scientific">Aquibacillus salsiterrae</name>
    <dbReference type="NCBI Taxonomy" id="2950439"/>
    <lineage>
        <taxon>Bacteria</taxon>
        <taxon>Bacillati</taxon>
        <taxon>Bacillota</taxon>
        <taxon>Bacilli</taxon>
        <taxon>Bacillales</taxon>
        <taxon>Bacillaceae</taxon>
        <taxon>Aquibacillus</taxon>
    </lineage>
</organism>
<evidence type="ECO:0000313" key="6">
    <source>
        <dbReference type="EMBL" id="MDC3416617.1"/>
    </source>
</evidence>
<sequence>MKSLYEKVYDSLKQEITSGKYQRGERLPSEKEISENFQVSRITSKKALEKLVMEGYVYRQRGKGTFVSNNRPGNSYIQRQKPLIGLIITAFNDSFGSGLINSLEKESDGNCFIILKRSLGDPEKEEKLVKELVEYGVDGLIVYPAHSEHYSSEILKLVINKFPLILIDRVFKGLGTTSVATDNQEAAQNGVNYLFNIGHERIGVLMPINYEMTTIEERLSGIVRAYAEKQIRVEKELWCYNIKSTLPIPLCSKQEDIDVIKEHIKANPKMTAIFALEYNIAILAKKAVEQMGMRVPNDISILCFDSPCQCQHHSEWSFTHLKQNEEELGKKAVHRLLSMFEGEITIKKDRISATLKIGNSTKPLV</sequence>
<dbReference type="GO" id="GO:0000976">
    <property type="term" value="F:transcription cis-regulatory region binding"/>
    <property type="evidence" value="ECO:0007669"/>
    <property type="project" value="TreeGrafter"/>
</dbReference>
<keyword evidence="2" id="KW-0805">Transcription regulation</keyword>
<dbReference type="PANTHER" id="PTHR30146">
    <property type="entry name" value="LACI-RELATED TRANSCRIPTIONAL REPRESSOR"/>
    <property type="match status" value="1"/>
</dbReference>
<proteinExistence type="predicted"/>
<dbReference type="InterPro" id="IPR028082">
    <property type="entry name" value="Peripla_BP_I"/>
</dbReference>
<dbReference type="SMART" id="SM00345">
    <property type="entry name" value="HTH_GNTR"/>
    <property type="match status" value="1"/>
</dbReference>
<dbReference type="InterPro" id="IPR000524">
    <property type="entry name" value="Tscrpt_reg_HTH_GntR"/>
</dbReference>
<evidence type="ECO:0000256" key="3">
    <source>
        <dbReference type="ARBA" id="ARBA00023125"/>
    </source>
</evidence>
<dbReference type="Gene3D" id="3.40.50.2300">
    <property type="match status" value="2"/>
</dbReference>
<name>A0A9X4AEA5_9BACI</name>
<dbReference type="PANTHER" id="PTHR30146:SF95">
    <property type="entry name" value="RIBOSE OPERON REPRESSOR"/>
    <property type="match status" value="1"/>
</dbReference>
<dbReference type="GO" id="GO:0003700">
    <property type="term" value="F:DNA-binding transcription factor activity"/>
    <property type="evidence" value="ECO:0007669"/>
    <property type="project" value="InterPro"/>
</dbReference>
<keyword evidence="4" id="KW-0804">Transcription</keyword>
<dbReference type="InterPro" id="IPR036390">
    <property type="entry name" value="WH_DNA-bd_sf"/>
</dbReference>
<dbReference type="InterPro" id="IPR036388">
    <property type="entry name" value="WH-like_DNA-bd_sf"/>
</dbReference>
<dbReference type="PROSITE" id="PS50949">
    <property type="entry name" value="HTH_GNTR"/>
    <property type="match status" value="1"/>
</dbReference>
<keyword evidence="1" id="KW-0678">Repressor</keyword>
<dbReference type="CDD" id="cd07377">
    <property type="entry name" value="WHTH_GntR"/>
    <property type="match status" value="1"/>
</dbReference>
<dbReference type="Pfam" id="PF13377">
    <property type="entry name" value="Peripla_BP_3"/>
    <property type="match status" value="1"/>
</dbReference>
<keyword evidence="3" id="KW-0238">DNA-binding</keyword>
<dbReference type="InterPro" id="IPR046335">
    <property type="entry name" value="LacI/GalR-like_sensor"/>
</dbReference>
<keyword evidence="7" id="KW-1185">Reference proteome</keyword>
<dbReference type="EMBL" id="JAMQKC010000004">
    <property type="protein sequence ID" value="MDC3416617.1"/>
    <property type="molecule type" value="Genomic_DNA"/>
</dbReference>
<protein>
    <submittedName>
        <fullName evidence="6">GntR family transcriptional regulator</fullName>
    </submittedName>
</protein>
<dbReference type="RefSeq" id="WP_272445633.1">
    <property type="nucleotide sequence ID" value="NZ_JAMQKC010000004.1"/>
</dbReference>
<dbReference type="PRINTS" id="PR00035">
    <property type="entry name" value="HTHGNTR"/>
</dbReference>
<comment type="caution">
    <text evidence="6">The sequence shown here is derived from an EMBL/GenBank/DDBJ whole genome shotgun (WGS) entry which is preliminary data.</text>
</comment>
<dbReference type="Proteomes" id="UP001145069">
    <property type="component" value="Unassembled WGS sequence"/>
</dbReference>
<accession>A0A9X4AEA5</accession>
<dbReference type="CDD" id="cd06267">
    <property type="entry name" value="PBP1_LacI_sugar_binding-like"/>
    <property type="match status" value="1"/>
</dbReference>
<evidence type="ECO:0000256" key="4">
    <source>
        <dbReference type="ARBA" id="ARBA00023163"/>
    </source>
</evidence>
<dbReference type="FunFam" id="1.10.10.10:FF:000079">
    <property type="entry name" value="GntR family transcriptional regulator"/>
    <property type="match status" value="1"/>
</dbReference>
<dbReference type="SUPFAM" id="SSF53822">
    <property type="entry name" value="Periplasmic binding protein-like I"/>
    <property type="match status" value="1"/>
</dbReference>
<dbReference type="SUPFAM" id="SSF46785">
    <property type="entry name" value="Winged helix' DNA-binding domain"/>
    <property type="match status" value="1"/>
</dbReference>
<evidence type="ECO:0000313" key="7">
    <source>
        <dbReference type="Proteomes" id="UP001145069"/>
    </source>
</evidence>
<evidence type="ECO:0000256" key="2">
    <source>
        <dbReference type="ARBA" id="ARBA00023015"/>
    </source>
</evidence>
<reference evidence="6" key="1">
    <citation type="submission" date="2022-06" db="EMBL/GenBank/DDBJ databases">
        <title>Aquibacillus sp. a new bacterium isolated from soil saline samples.</title>
        <authorList>
            <person name="Galisteo C."/>
            <person name="De La Haba R."/>
            <person name="Sanchez-Porro C."/>
            <person name="Ventosa A."/>
        </authorList>
    </citation>
    <scope>NUCLEOTIDE SEQUENCE</scope>
    <source>
        <strain evidence="6">3ASR75-54</strain>
    </source>
</reference>
<evidence type="ECO:0000256" key="1">
    <source>
        <dbReference type="ARBA" id="ARBA00022491"/>
    </source>
</evidence>
<evidence type="ECO:0000259" key="5">
    <source>
        <dbReference type="PROSITE" id="PS50949"/>
    </source>
</evidence>
<gene>
    <name evidence="6" type="ORF">NC799_06765</name>
</gene>
<dbReference type="Pfam" id="PF00392">
    <property type="entry name" value="GntR"/>
    <property type="match status" value="1"/>
</dbReference>
<dbReference type="Gene3D" id="1.10.10.10">
    <property type="entry name" value="Winged helix-like DNA-binding domain superfamily/Winged helix DNA-binding domain"/>
    <property type="match status" value="1"/>
</dbReference>
<dbReference type="AlphaFoldDB" id="A0A9X4AEA5"/>